<dbReference type="PANTHER" id="PTHR13347">
    <property type="entry name" value="HEAT REPEAT-CONTAINING PROTEIN 3"/>
    <property type="match status" value="1"/>
</dbReference>
<accession>A0A2R5L9M1</accession>
<feature type="domain" description="SYO1-like TPR repeats" evidence="3">
    <location>
        <begin position="385"/>
        <end position="653"/>
    </location>
</feature>
<feature type="compositionally biased region" description="Acidic residues" evidence="2">
    <location>
        <begin position="351"/>
        <end position="370"/>
    </location>
</feature>
<organism evidence="4">
    <name type="scientific">Ornithodoros turicata</name>
    <dbReference type="NCBI Taxonomy" id="34597"/>
    <lineage>
        <taxon>Eukaryota</taxon>
        <taxon>Metazoa</taxon>
        <taxon>Ecdysozoa</taxon>
        <taxon>Arthropoda</taxon>
        <taxon>Chelicerata</taxon>
        <taxon>Arachnida</taxon>
        <taxon>Acari</taxon>
        <taxon>Parasitiformes</taxon>
        <taxon>Ixodida</taxon>
        <taxon>Ixodoidea</taxon>
        <taxon>Argasidae</taxon>
        <taxon>Ornithodorinae</taxon>
        <taxon>Ornithodoros</taxon>
    </lineage>
</organism>
<evidence type="ECO:0000256" key="2">
    <source>
        <dbReference type="SAM" id="MobiDB-lite"/>
    </source>
</evidence>
<dbReference type="Pfam" id="PF25567">
    <property type="entry name" value="TPR_SYO1"/>
    <property type="match status" value="1"/>
</dbReference>
<dbReference type="GO" id="GO:0006606">
    <property type="term" value="P:protein import into nucleus"/>
    <property type="evidence" value="ECO:0007669"/>
    <property type="project" value="TreeGrafter"/>
</dbReference>
<name>A0A2R5L9M1_9ACAR</name>
<dbReference type="SMART" id="SM00185">
    <property type="entry name" value="ARM"/>
    <property type="match status" value="3"/>
</dbReference>
<sequence>MGKFKQRKHKARPGNPTGLPSVRDIDEEEDELGHGNTRVQHSVEELREMLQGCNVEERECAACVIANLAKDGSTSLGMLLEDSIIRTAAPLLLDKNLSVRHSVTGALRNISAISHDVCSTLVDYDVMTPLVTLLKEYRGEWKPCRDQAKIDSKSEIFYEAVHLLWNLCESGETPVSIFNRERLLDVLLPCLDVTKYGHRITIAVAHCLHAVSEDNPELSSALKEVKPFYALCEGTSKEPSAVLLKVLSAGILVNLAEGDDSPQPPQLLPSVITIVAEALSLPVVETVSGLTQMVADIQVQRKQKHPDAHALDQRERSLEVEVNTQLDSLMAKQTALEILSNLCYGDGGSEAADDSNESDESSEGFEDVMDVEDSSQVVPLNMPCEAHEAIVSNNLVCKVMNHVNPIDAQVEATLKELPQTAVIPKRVKAVQCRSLLCIANLVQLLVPEDLGGVTGLCSTWTCLAQLAFLSKGAEDMELLESSTSACRSVLQSLLSALALQSNTSSPSSSSSSSSALPSVSEEELRLMAQVGLHCPEASVRLNVVRIMASLACLLRDSHPPTVLKRVGQYLLEVCLKDSEIGVVAEALDAVFDVFGEDSTDSVGREIELVPKLRQILPVFKTKINQSRKSLGSQYPVVMTAKTNLLRFIKYKSTTGVKNGKA</sequence>
<feature type="compositionally biased region" description="Basic residues" evidence="2">
    <location>
        <begin position="1"/>
        <end position="12"/>
    </location>
</feature>
<dbReference type="PANTHER" id="PTHR13347:SF1">
    <property type="entry name" value="HEAT REPEAT-CONTAINING PROTEIN 3"/>
    <property type="match status" value="1"/>
</dbReference>
<feature type="region of interest" description="Disordered" evidence="2">
    <location>
        <begin position="1"/>
        <end position="37"/>
    </location>
</feature>
<dbReference type="InterPro" id="IPR052616">
    <property type="entry name" value="SYO1-like"/>
</dbReference>
<evidence type="ECO:0000313" key="4">
    <source>
        <dbReference type="EMBL" id="MBY06206.1"/>
    </source>
</evidence>
<protein>
    <recommendedName>
        <fullName evidence="3">SYO1-like TPR repeats domain-containing protein</fullName>
    </recommendedName>
</protein>
<reference evidence="4" key="1">
    <citation type="submission" date="2018-03" db="EMBL/GenBank/DDBJ databases">
        <title>The relapsing fever spirochete Borrelia turicatae persists in the highly oxidative environment of its soft-bodied tick vector.</title>
        <authorList>
            <person name="Bourret T.J."/>
            <person name="Boyle W.K."/>
            <person name="Valenzuela J.G."/>
            <person name="Oliveira F."/>
            <person name="Lopez J.E."/>
        </authorList>
    </citation>
    <scope>NUCLEOTIDE SEQUENCE</scope>
    <source>
        <strain evidence="4">Kansas strain/isolate</strain>
        <tissue evidence="4">Salivary glands</tissue>
    </source>
</reference>
<dbReference type="AlphaFoldDB" id="A0A2R5L9M1"/>
<feature type="region of interest" description="Disordered" evidence="2">
    <location>
        <begin position="348"/>
        <end position="370"/>
    </location>
</feature>
<evidence type="ECO:0000256" key="1">
    <source>
        <dbReference type="ARBA" id="ARBA00049983"/>
    </source>
</evidence>
<dbReference type="InterPro" id="IPR000225">
    <property type="entry name" value="Armadillo"/>
</dbReference>
<dbReference type="SUPFAM" id="SSF48371">
    <property type="entry name" value="ARM repeat"/>
    <property type="match status" value="1"/>
</dbReference>
<proteinExistence type="inferred from homology"/>
<dbReference type="InterPro" id="IPR057990">
    <property type="entry name" value="TPR_SYO1"/>
</dbReference>
<evidence type="ECO:0000259" key="3">
    <source>
        <dbReference type="Pfam" id="PF25567"/>
    </source>
</evidence>
<dbReference type="GO" id="GO:0042273">
    <property type="term" value="P:ribosomal large subunit biogenesis"/>
    <property type="evidence" value="ECO:0007669"/>
    <property type="project" value="TreeGrafter"/>
</dbReference>
<comment type="similarity">
    <text evidence="1">Belongs to the nuclear import and ribosome assembly adapter family.</text>
</comment>
<dbReference type="InterPro" id="IPR011989">
    <property type="entry name" value="ARM-like"/>
</dbReference>
<dbReference type="Gene3D" id="1.25.10.10">
    <property type="entry name" value="Leucine-rich Repeat Variant"/>
    <property type="match status" value="1"/>
</dbReference>
<dbReference type="EMBL" id="GGLE01002080">
    <property type="protein sequence ID" value="MBY06206.1"/>
    <property type="molecule type" value="Transcribed_RNA"/>
</dbReference>
<dbReference type="GO" id="GO:0051082">
    <property type="term" value="F:unfolded protein binding"/>
    <property type="evidence" value="ECO:0007669"/>
    <property type="project" value="TreeGrafter"/>
</dbReference>
<dbReference type="InterPro" id="IPR016024">
    <property type="entry name" value="ARM-type_fold"/>
</dbReference>